<evidence type="ECO:0000313" key="2">
    <source>
        <dbReference type="EMBL" id="MBT9311775.1"/>
    </source>
</evidence>
<dbReference type="GO" id="GO:0005524">
    <property type="term" value="F:ATP binding"/>
    <property type="evidence" value="ECO:0007669"/>
    <property type="project" value="UniProtKB-KW"/>
</dbReference>
<comment type="caution">
    <text evidence="2">The sequence shown here is derived from an EMBL/GenBank/DDBJ whole genome shotgun (WGS) entry which is preliminary data.</text>
</comment>
<keyword evidence="2" id="KW-0547">Nucleotide-binding</keyword>
<name>A0ABS5Y1U9_9CYAN</name>
<organism evidence="2 3">
    <name type="scientific">Leptothoe kymatousa TAU-MAC 1615</name>
    <dbReference type="NCBI Taxonomy" id="2364775"/>
    <lineage>
        <taxon>Bacteria</taxon>
        <taxon>Bacillati</taxon>
        <taxon>Cyanobacteriota</taxon>
        <taxon>Cyanophyceae</taxon>
        <taxon>Nodosilineales</taxon>
        <taxon>Cymatolegaceae</taxon>
        <taxon>Leptothoe</taxon>
        <taxon>Leptothoe kymatousa</taxon>
    </lineage>
</organism>
<keyword evidence="3" id="KW-1185">Reference proteome</keyword>
<sequence>MEFAGVLTLILLKFAKEVWAGEALAGALGAGTLAGGITGNRVDGLVMYLWDRLRQDNSPLTEQLNRAVWLAYKQALMTIASGRRTELIGTDQQTYRGQVIYPEACRDAVRWYDQHLKQLKTDIDNIRHPKQPLPALNLEDINGLIGAADHGSLQLWQETTAQLVTIAAEGAPSCYGPAIEAMLAEQVASYFAEQLSEQDALRTFVEMSLLRGLNQNDQKILAIVGPTALTVEQINAKLDRLLQQQTIVPVSEKVLAIPVDVQNPFWHRSGRIDNPDLFFGRERELNEVFSILNTGSSVALIGEREMGKSSLLKAIERKAETALKADREPLYIDLHDVTDEEDFYYALCDSMGFATCKGFRFKQLVKSRRVLLLLDEIEKMTWDGFTNQVRSQLRGLAEGGDAPFKLVVTASQPLDRLFPDSGGKGTMVSPLAGICLEAMVNPWGAEEIKTFIQAQLASTGMGFADVDVEKIIQTSKGIPKQLMLECYDVFEQYRGREIL</sequence>
<dbReference type="Proteomes" id="UP001196661">
    <property type="component" value="Unassembled WGS sequence"/>
</dbReference>
<dbReference type="InterPro" id="IPR049945">
    <property type="entry name" value="AAA_22"/>
</dbReference>
<dbReference type="PANTHER" id="PTHR34301">
    <property type="entry name" value="DNA-BINDING PROTEIN-RELATED"/>
    <property type="match status" value="1"/>
</dbReference>
<dbReference type="PANTHER" id="PTHR34301:SF8">
    <property type="entry name" value="ATPASE DOMAIN-CONTAINING PROTEIN"/>
    <property type="match status" value="1"/>
</dbReference>
<dbReference type="CDD" id="cd00009">
    <property type="entry name" value="AAA"/>
    <property type="match status" value="1"/>
</dbReference>
<feature type="domain" description="ORC1/DEAH AAA+ ATPase" evidence="1">
    <location>
        <begin position="294"/>
        <end position="409"/>
    </location>
</feature>
<accession>A0ABS5Y1U9</accession>
<dbReference type="Gene3D" id="3.40.50.300">
    <property type="entry name" value="P-loop containing nucleotide triphosphate hydrolases"/>
    <property type="match status" value="1"/>
</dbReference>
<reference evidence="2 3" key="1">
    <citation type="journal article" date="2021" name="Mar. Drugs">
        <title>Genome Reduction and Secondary Metabolism of the Marine Sponge-Associated Cyanobacterium Leptothoe.</title>
        <authorList>
            <person name="Konstantinou D."/>
            <person name="Popin R.V."/>
            <person name="Fewer D.P."/>
            <person name="Sivonen K."/>
            <person name="Gkelis S."/>
        </authorList>
    </citation>
    <scope>NUCLEOTIDE SEQUENCE [LARGE SCALE GENOMIC DNA]</scope>
    <source>
        <strain evidence="2 3">TAU-MAC 1615</strain>
    </source>
</reference>
<evidence type="ECO:0000313" key="3">
    <source>
        <dbReference type="Proteomes" id="UP001196661"/>
    </source>
</evidence>
<gene>
    <name evidence="2" type="ORF">IXB28_06125</name>
</gene>
<proteinExistence type="predicted"/>
<dbReference type="RefSeq" id="WP_215617643.1">
    <property type="nucleotide sequence ID" value="NZ_JADOER010000004.1"/>
</dbReference>
<keyword evidence="2" id="KW-0067">ATP-binding</keyword>
<evidence type="ECO:0000259" key="1">
    <source>
        <dbReference type="Pfam" id="PF13401"/>
    </source>
</evidence>
<protein>
    <submittedName>
        <fullName evidence="2">ATP-binding protein</fullName>
    </submittedName>
</protein>
<dbReference type="InterPro" id="IPR027417">
    <property type="entry name" value="P-loop_NTPase"/>
</dbReference>
<dbReference type="EMBL" id="JADOER010000004">
    <property type="protein sequence ID" value="MBT9311775.1"/>
    <property type="molecule type" value="Genomic_DNA"/>
</dbReference>
<dbReference type="Pfam" id="PF13401">
    <property type="entry name" value="AAA_22"/>
    <property type="match status" value="1"/>
</dbReference>
<dbReference type="SUPFAM" id="SSF52540">
    <property type="entry name" value="P-loop containing nucleoside triphosphate hydrolases"/>
    <property type="match status" value="1"/>
</dbReference>